<dbReference type="Proteomes" id="UP000235547">
    <property type="component" value="Unassembled WGS sequence"/>
</dbReference>
<evidence type="ECO:0000256" key="1">
    <source>
        <dbReference type="ARBA" id="ARBA00022801"/>
    </source>
</evidence>
<dbReference type="InterPro" id="IPR050300">
    <property type="entry name" value="GDXG_lipolytic_enzyme"/>
</dbReference>
<feature type="signal peptide" evidence="2">
    <location>
        <begin position="1"/>
        <end position="32"/>
    </location>
</feature>
<keyword evidence="2" id="KW-0732">Signal</keyword>
<evidence type="ECO:0000256" key="2">
    <source>
        <dbReference type="SAM" id="SignalP"/>
    </source>
</evidence>
<dbReference type="Gene3D" id="3.40.50.1820">
    <property type="entry name" value="alpha/beta hydrolase"/>
    <property type="match status" value="1"/>
</dbReference>
<dbReference type="Pfam" id="PF20434">
    <property type="entry name" value="BD-FAE"/>
    <property type="match status" value="1"/>
</dbReference>
<protein>
    <submittedName>
        <fullName evidence="4">Alpha/beta hydrolase</fullName>
    </submittedName>
</protein>
<dbReference type="OrthoDB" id="9771666at2"/>
<dbReference type="RefSeq" id="WP_102587163.1">
    <property type="nucleotide sequence ID" value="NZ_BNAE01000003.1"/>
</dbReference>
<dbReference type="SUPFAM" id="SSF53474">
    <property type="entry name" value="alpha/beta-Hydrolases"/>
    <property type="match status" value="1"/>
</dbReference>
<dbReference type="PANTHER" id="PTHR48081:SF33">
    <property type="entry name" value="KYNURENINE FORMAMIDASE"/>
    <property type="match status" value="1"/>
</dbReference>
<evidence type="ECO:0000313" key="5">
    <source>
        <dbReference type="Proteomes" id="UP000235547"/>
    </source>
</evidence>
<reference evidence="4 5" key="1">
    <citation type="submission" date="2018-01" db="EMBL/GenBank/DDBJ databases">
        <title>Halomonas endophytica sp. nov., isolated from storage liquid in the stems of Populus euphratica.</title>
        <authorList>
            <person name="Chen C."/>
        </authorList>
    </citation>
    <scope>NUCLEOTIDE SEQUENCE [LARGE SCALE GENOMIC DNA]</scope>
    <source>
        <strain evidence="4 5">BZ-SZ-XJ27</strain>
    </source>
</reference>
<dbReference type="GO" id="GO:0016787">
    <property type="term" value="F:hydrolase activity"/>
    <property type="evidence" value="ECO:0007669"/>
    <property type="project" value="UniProtKB-KW"/>
</dbReference>
<accession>A0A2N7UMJ9</accession>
<dbReference type="AlphaFoldDB" id="A0A2N7UMJ9"/>
<feature type="chain" id="PRO_5014698612" evidence="2">
    <location>
        <begin position="33"/>
        <end position="330"/>
    </location>
</feature>
<keyword evidence="1 4" id="KW-0378">Hydrolase</keyword>
<organism evidence="4 5">
    <name type="scientific">Halomonas urumqiensis</name>
    <dbReference type="NCBI Taxonomy" id="1684789"/>
    <lineage>
        <taxon>Bacteria</taxon>
        <taxon>Pseudomonadati</taxon>
        <taxon>Pseudomonadota</taxon>
        <taxon>Gammaproteobacteria</taxon>
        <taxon>Oceanospirillales</taxon>
        <taxon>Halomonadaceae</taxon>
        <taxon>Halomonas</taxon>
    </lineage>
</organism>
<evidence type="ECO:0000259" key="3">
    <source>
        <dbReference type="Pfam" id="PF20434"/>
    </source>
</evidence>
<proteinExistence type="predicted"/>
<name>A0A2N7UMJ9_9GAMM</name>
<keyword evidence="5" id="KW-1185">Reference proteome</keyword>
<dbReference type="InterPro" id="IPR049492">
    <property type="entry name" value="BD-FAE-like_dom"/>
</dbReference>
<comment type="caution">
    <text evidence="4">The sequence shown here is derived from an EMBL/GenBank/DDBJ whole genome shotgun (WGS) entry which is preliminary data.</text>
</comment>
<sequence>MKHVAVALLRPVGISVCLASAGIGMALSPALAQDDAAESSPTSETHVFLEYSQAELDKAYDQRAWVSNVGEFIQGWVSRSEEARTRFERQTFRYGPSEREVLDLFAADQSDAPTLMFIHGGAWRAGSKEAYSLLADAFVPYGANVLVLNFDNIPDARLPDMAEQVRRAIVWTHENAAALGLDAEQLYITGHSSGGHLAGVMLTTDWAEHGLPMDALKGGMPVSGMFDLEPVMLSARSEYVDLDEAEEAALSPMRHLHEVRAPITLAYGGEETPEFQRHSRDFHEALAQSPYAEALLFLPELNHFEMMDSLADPDGDVAKAAREMMGLADD</sequence>
<dbReference type="InterPro" id="IPR029058">
    <property type="entry name" value="AB_hydrolase_fold"/>
</dbReference>
<dbReference type="PANTHER" id="PTHR48081">
    <property type="entry name" value="AB HYDROLASE SUPERFAMILY PROTEIN C4A8.06C"/>
    <property type="match status" value="1"/>
</dbReference>
<evidence type="ECO:0000313" key="4">
    <source>
        <dbReference type="EMBL" id="PMR81680.1"/>
    </source>
</evidence>
<gene>
    <name evidence="4" type="ORF">C1H70_04605</name>
</gene>
<feature type="domain" description="BD-FAE-like" evidence="3">
    <location>
        <begin position="107"/>
        <end position="204"/>
    </location>
</feature>
<dbReference type="EMBL" id="PNRG01000008">
    <property type="protein sequence ID" value="PMR81680.1"/>
    <property type="molecule type" value="Genomic_DNA"/>
</dbReference>